<keyword evidence="10 11" id="KW-0998">Cell outer membrane</keyword>
<comment type="similarity">
    <text evidence="2">Belongs to the TonB-dependent receptor family. Hemoglobin/haptoglobin binding protein subfamily.</text>
</comment>
<evidence type="ECO:0000256" key="9">
    <source>
        <dbReference type="ARBA" id="ARBA00023170"/>
    </source>
</evidence>
<dbReference type="InterPro" id="IPR011276">
    <property type="entry name" value="TonB_haem/Hb_rcpt"/>
</dbReference>
<evidence type="ECO:0000256" key="8">
    <source>
        <dbReference type="ARBA" id="ARBA00023136"/>
    </source>
</evidence>
<evidence type="ECO:0000256" key="12">
    <source>
        <dbReference type="RuleBase" id="RU003357"/>
    </source>
</evidence>
<evidence type="ECO:0000256" key="7">
    <source>
        <dbReference type="ARBA" id="ARBA00023077"/>
    </source>
</evidence>
<keyword evidence="6 13" id="KW-0732">Signal</keyword>
<dbReference type="PANTHER" id="PTHR30069:SF29">
    <property type="entry name" value="HEMOGLOBIN AND HEMOGLOBIN-HAPTOGLOBIN-BINDING PROTEIN 1-RELATED"/>
    <property type="match status" value="1"/>
</dbReference>
<feature type="signal peptide" evidence="13">
    <location>
        <begin position="1"/>
        <end position="21"/>
    </location>
</feature>
<dbReference type="InterPro" id="IPR010949">
    <property type="entry name" value="TonB_Hb/transfer/lactofer_rcpt"/>
</dbReference>
<dbReference type="GO" id="GO:0044718">
    <property type="term" value="P:siderophore transmembrane transport"/>
    <property type="evidence" value="ECO:0007669"/>
    <property type="project" value="TreeGrafter"/>
</dbReference>
<dbReference type="Gene3D" id="2.170.130.10">
    <property type="entry name" value="TonB-dependent receptor, plug domain"/>
    <property type="match status" value="1"/>
</dbReference>
<dbReference type="PATRIC" id="fig|1229493.5.peg.3749"/>
<feature type="domain" description="TonB-dependent receptor plug" evidence="15">
    <location>
        <begin position="42"/>
        <end position="151"/>
    </location>
</feature>
<dbReference type="Gene3D" id="2.40.170.20">
    <property type="entry name" value="TonB-dependent receptor, beta-barrel domain"/>
    <property type="match status" value="1"/>
</dbReference>
<evidence type="ECO:0000259" key="14">
    <source>
        <dbReference type="Pfam" id="PF00593"/>
    </source>
</evidence>
<evidence type="ECO:0000256" key="5">
    <source>
        <dbReference type="ARBA" id="ARBA00022692"/>
    </source>
</evidence>
<gene>
    <name evidence="16" type="ORF">H735_21730</name>
</gene>
<accession>A0A0C1W3S4</accession>
<dbReference type="InterPro" id="IPR000531">
    <property type="entry name" value="Beta-barrel_TonB"/>
</dbReference>
<dbReference type="AlphaFoldDB" id="A0A0C1W3S4"/>
<dbReference type="EMBL" id="JPRD01000043">
    <property type="protein sequence ID" value="KIF51072.1"/>
    <property type="molecule type" value="Genomic_DNA"/>
</dbReference>
<dbReference type="Pfam" id="PF00593">
    <property type="entry name" value="TonB_dep_Rec_b-barrel"/>
    <property type="match status" value="1"/>
</dbReference>
<comment type="caution">
    <text evidence="16">The sequence shown here is derived from an EMBL/GenBank/DDBJ whole genome shotgun (WGS) entry which is preliminary data.</text>
</comment>
<reference evidence="16 17" key="1">
    <citation type="submission" date="2014-07" db="EMBL/GenBank/DDBJ databases">
        <title>Unique and conserved regions in Vibrio harveyi and related species in comparison with the shrimp pathogen Vibrio harveyi CAIM 1792.</title>
        <authorList>
            <person name="Espinoza-Valles I."/>
            <person name="Vora G."/>
            <person name="Leekitcharoenphon P."/>
            <person name="Ussery D."/>
            <person name="Hoj L."/>
            <person name="Gomez-Gil B."/>
        </authorList>
    </citation>
    <scope>NUCLEOTIDE SEQUENCE [LARGE SCALE GENOMIC DNA]</scope>
    <source>
        <strain evidence="17">CAIM 1854 / LMG 25443</strain>
    </source>
</reference>
<dbReference type="InterPro" id="IPR012910">
    <property type="entry name" value="Plug_dom"/>
</dbReference>
<comment type="subcellular location">
    <subcellularLocation>
        <location evidence="1 11">Cell outer membrane</location>
        <topology evidence="1 11">Multi-pass membrane protein</topology>
    </subcellularLocation>
</comment>
<dbReference type="GO" id="GO:0015232">
    <property type="term" value="F:heme transmembrane transporter activity"/>
    <property type="evidence" value="ECO:0007669"/>
    <property type="project" value="InterPro"/>
</dbReference>
<dbReference type="CDD" id="cd01347">
    <property type="entry name" value="ligand_gated_channel"/>
    <property type="match status" value="1"/>
</dbReference>
<evidence type="ECO:0000256" key="3">
    <source>
        <dbReference type="ARBA" id="ARBA00022448"/>
    </source>
</evidence>
<name>A0A0C1W3S4_9VIBR</name>
<evidence type="ECO:0000256" key="10">
    <source>
        <dbReference type="ARBA" id="ARBA00023237"/>
    </source>
</evidence>
<evidence type="ECO:0000256" key="2">
    <source>
        <dbReference type="ARBA" id="ARBA00008143"/>
    </source>
</evidence>
<evidence type="ECO:0000259" key="15">
    <source>
        <dbReference type="Pfam" id="PF07715"/>
    </source>
</evidence>
<dbReference type="GO" id="GO:0009279">
    <property type="term" value="C:cell outer membrane"/>
    <property type="evidence" value="ECO:0007669"/>
    <property type="project" value="UniProtKB-SubCell"/>
</dbReference>
<evidence type="ECO:0000313" key="16">
    <source>
        <dbReference type="EMBL" id="KIF51072.1"/>
    </source>
</evidence>
<evidence type="ECO:0000256" key="4">
    <source>
        <dbReference type="ARBA" id="ARBA00022452"/>
    </source>
</evidence>
<organism evidence="16 17">
    <name type="scientific">Vibrio owensii CAIM 1854 = LMG 25443</name>
    <dbReference type="NCBI Taxonomy" id="1229493"/>
    <lineage>
        <taxon>Bacteria</taxon>
        <taxon>Pseudomonadati</taxon>
        <taxon>Pseudomonadota</taxon>
        <taxon>Gammaproteobacteria</taxon>
        <taxon>Vibrionales</taxon>
        <taxon>Vibrionaceae</taxon>
        <taxon>Vibrio</taxon>
    </lineage>
</organism>
<feature type="domain" description="TonB-dependent receptor-like beta-barrel" evidence="14">
    <location>
        <begin position="204"/>
        <end position="676"/>
    </location>
</feature>
<evidence type="ECO:0000256" key="6">
    <source>
        <dbReference type="ARBA" id="ARBA00022729"/>
    </source>
</evidence>
<dbReference type="NCBIfam" id="TIGR01786">
    <property type="entry name" value="TonB-hemlactrns"/>
    <property type="match status" value="1"/>
</dbReference>
<dbReference type="PROSITE" id="PS52016">
    <property type="entry name" value="TONB_DEPENDENT_REC_3"/>
    <property type="match status" value="1"/>
</dbReference>
<dbReference type="SUPFAM" id="SSF56935">
    <property type="entry name" value="Porins"/>
    <property type="match status" value="1"/>
</dbReference>
<keyword evidence="4 11" id="KW-1134">Transmembrane beta strand</keyword>
<evidence type="ECO:0000256" key="11">
    <source>
        <dbReference type="PROSITE-ProRule" id="PRU01360"/>
    </source>
</evidence>
<evidence type="ECO:0000256" key="13">
    <source>
        <dbReference type="SAM" id="SignalP"/>
    </source>
</evidence>
<dbReference type="InterPro" id="IPR039426">
    <property type="entry name" value="TonB-dep_rcpt-like"/>
</dbReference>
<keyword evidence="5 11" id="KW-0812">Transmembrane</keyword>
<evidence type="ECO:0000313" key="17">
    <source>
        <dbReference type="Proteomes" id="UP000031586"/>
    </source>
</evidence>
<dbReference type="InterPro" id="IPR037066">
    <property type="entry name" value="Plug_dom_sf"/>
</dbReference>
<dbReference type="NCBIfam" id="TIGR01785">
    <property type="entry name" value="TonB-hemin"/>
    <property type="match status" value="1"/>
</dbReference>
<dbReference type="Proteomes" id="UP000031586">
    <property type="component" value="Unassembled WGS sequence"/>
</dbReference>
<dbReference type="Pfam" id="PF07715">
    <property type="entry name" value="Plug"/>
    <property type="match status" value="1"/>
</dbReference>
<keyword evidence="3 11" id="KW-0813">Transport</keyword>
<dbReference type="PANTHER" id="PTHR30069">
    <property type="entry name" value="TONB-DEPENDENT OUTER MEMBRANE RECEPTOR"/>
    <property type="match status" value="1"/>
</dbReference>
<protein>
    <submittedName>
        <fullName evidence="16">Ligand-gated channel</fullName>
    </submittedName>
</protein>
<dbReference type="GO" id="GO:0015344">
    <property type="term" value="F:siderophore uptake transmembrane transporter activity"/>
    <property type="evidence" value="ECO:0007669"/>
    <property type="project" value="TreeGrafter"/>
</dbReference>
<keyword evidence="7 12" id="KW-0798">TonB box</keyword>
<dbReference type="RefSeq" id="WP_042980344.1">
    <property type="nucleotide sequence ID" value="NZ_JPRD01000043.1"/>
</dbReference>
<evidence type="ECO:0000256" key="1">
    <source>
        <dbReference type="ARBA" id="ARBA00004571"/>
    </source>
</evidence>
<sequence length="713" mass="79786">MKLTPVSAAVLSVLAASQVHAESKVFSMEEVVVTANKIDQPLSKVAGSVAVITNEQIEERGEAELYDVLRNEPGVSVTGGAGRPQNITIRGMTGNRIMIVRDGIRSADGFGANDINDAVGRDTFDLSNFESLQIIKGASSSVHGSGAIGGVVILESSQPGDFLKDKDFYTDVSGTYTDISNKYKGTSNLAFRSGDTESLFNVSYWQGQETRNFDEDLYNRDLDGYSGAYTINHFFNEEVMLKAKAELYTQNQERLEGSPSIQPDGIWHIEDFAEDETSEEYSAYIGAEVTPINPTWFEELDTKVYWRHTEVVEDTNRLMRQVDHNGLITKRRELEHKTFIDETIGFRGDFTNTIYAANAEHQLAYGVELSTDYYERTDSDSKIDWNGVTPSTKQPFAPARAYNIGLYVRDMVELDKWTITGGLRFDAHRLTPDGEGEVGGFPLKDMDSSEVSPSLSVSREMFANNIVYVSYNHGYRAPEYDKAYGFVNHDFVPLTPFVIAPNLDLEAETSDSFEIGNKFDNGRAHVYASVFYNKFENFIDVVTTGFDSSTGNYIKQYQNLDGVETYGAELSAGYALTKQWDISTKFGYVDGKDAEGEYVRSITPFEGNAQLKYANQDFNAYVAWNWAAAMDRVPKCQTTLGLATECAQTSAWNTFDLGATYYVSKELRVSANIVNLFDKEYIRYQDVAGIAEESKRYSTEPGRYFTLNAKYEF</sequence>
<feature type="chain" id="PRO_5002141005" evidence="13">
    <location>
        <begin position="22"/>
        <end position="713"/>
    </location>
</feature>
<proteinExistence type="inferred from homology"/>
<keyword evidence="9" id="KW-0675">Receptor</keyword>
<dbReference type="InterPro" id="IPR036942">
    <property type="entry name" value="Beta-barrel_TonB_sf"/>
</dbReference>
<keyword evidence="8 11" id="KW-0472">Membrane</keyword>